<organism evidence="1 2">
    <name type="scientific">Arabis nemorensis</name>
    <dbReference type="NCBI Taxonomy" id="586526"/>
    <lineage>
        <taxon>Eukaryota</taxon>
        <taxon>Viridiplantae</taxon>
        <taxon>Streptophyta</taxon>
        <taxon>Embryophyta</taxon>
        <taxon>Tracheophyta</taxon>
        <taxon>Spermatophyta</taxon>
        <taxon>Magnoliopsida</taxon>
        <taxon>eudicotyledons</taxon>
        <taxon>Gunneridae</taxon>
        <taxon>Pentapetalae</taxon>
        <taxon>rosids</taxon>
        <taxon>malvids</taxon>
        <taxon>Brassicales</taxon>
        <taxon>Brassicaceae</taxon>
        <taxon>Arabideae</taxon>
        <taxon>Arabis</taxon>
    </lineage>
</organism>
<dbReference type="AlphaFoldDB" id="A0A565CBP0"/>
<dbReference type="Proteomes" id="UP000489600">
    <property type="component" value="Unassembled WGS sequence"/>
</dbReference>
<comment type="caution">
    <text evidence="1">The sequence shown here is derived from an EMBL/GenBank/DDBJ whole genome shotgun (WGS) entry which is preliminary data.</text>
</comment>
<name>A0A565CBP0_9BRAS</name>
<gene>
    <name evidence="1" type="ORF">ANE_LOCUS21436</name>
</gene>
<dbReference type="EMBL" id="CABITT030000007">
    <property type="protein sequence ID" value="VVB10992.1"/>
    <property type="molecule type" value="Genomic_DNA"/>
</dbReference>
<reference evidence="1" key="1">
    <citation type="submission" date="2019-07" db="EMBL/GenBank/DDBJ databases">
        <authorList>
            <person name="Dittberner H."/>
        </authorList>
    </citation>
    <scope>NUCLEOTIDE SEQUENCE [LARGE SCALE GENOMIC DNA]</scope>
</reference>
<sequence length="209" mass="24244">MNPCVSFAQPCLLLDTLSEDILCETPFFELHLFKNYISLRFTYLSMRLKLPRYEALRLHVSHLLLRYEGNTGKLLPISVRYIAPQVLFSRAEMDKELKEFVGNHRYCQPLNCFSLMETSRFIVDIKLLSFGIFPFFDVFCTNLVVYFKVPIHHLSYVVLDTHCDVYSFMECLVLSKSLFEGWKMLELGGIHNKIPPAHSLATYLLAATT</sequence>
<proteinExistence type="predicted"/>
<keyword evidence="2" id="KW-1185">Reference proteome</keyword>
<protein>
    <submittedName>
        <fullName evidence="1">Uncharacterized protein</fullName>
    </submittedName>
</protein>
<evidence type="ECO:0000313" key="2">
    <source>
        <dbReference type="Proteomes" id="UP000489600"/>
    </source>
</evidence>
<evidence type="ECO:0000313" key="1">
    <source>
        <dbReference type="EMBL" id="VVB10992.1"/>
    </source>
</evidence>
<accession>A0A565CBP0</accession>